<evidence type="ECO:0000256" key="1">
    <source>
        <dbReference type="SAM" id="Phobius"/>
    </source>
</evidence>
<feature type="transmembrane region" description="Helical" evidence="1">
    <location>
        <begin position="21"/>
        <end position="37"/>
    </location>
</feature>
<name>A0ABT8FXH3_9MICO</name>
<sequence>MPAPTPRTETPPTPAQRWTRSLAVLVVGLALLLLLGFPWTLGALLLGPLTAIAGIVVLASRGSSELTSWARVNAIVAIVLGVFSTMSAAGMLFLMGPLNDLAECQSRAITTSAEEACQAEFDEAYQEILDGYLGGLNPAG</sequence>
<feature type="transmembrane region" description="Helical" evidence="1">
    <location>
        <begin position="43"/>
        <end position="60"/>
    </location>
</feature>
<feature type="transmembrane region" description="Helical" evidence="1">
    <location>
        <begin position="72"/>
        <end position="95"/>
    </location>
</feature>
<comment type="caution">
    <text evidence="2">The sequence shown here is derived from an EMBL/GenBank/DDBJ whole genome shotgun (WGS) entry which is preliminary data.</text>
</comment>
<reference evidence="2" key="1">
    <citation type="submission" date="2023-06" db="EMBL/GenBank/DDBJ databases">
        <title>SYSU T00b26.</title>
        <authorList>
            <person name="Gao L."/>
            <person name="Fang B.-Z."/>
            <person name="Li W.-J."/>
        </authorList>
    </citation>
    <scope>NUCLEOTIDE SEQUENCE</scope>
    <source>
        <strain evidence="2">SYSU T00b26</strain>
    </source>
</reference>
<accession>A0ABT8FXH3</accession>
<dbReference type="RefSeq" id="WP_301125383.1">
    <property type="nucleotide sequence ID" value="NZ_JAUHPV010000001.1"/>
</dbReference>
<keyword evidence="3" id="KW-1185">Reference proteome</keyword>
<protein>
    <submittedName>
        <fullName evidence="2">Uncharacterized protein</fullName>
    </submittedName>
</protein>
<keyword evidence="1" id="KW-0812">Transmembrane</keyword>
<dbReference type="Proteomes" id="UP001172738">
    <property type="component" value="Unassembled WGS sequence"/>
</dbReference>
<evidence type="ECO:0000313" key="3">
    <source>
        <dbReference type="Proteomes" id="UP001172738"/>
    </source>
</evidence>
<evidence type="ECO:0000313" key="2">
    <source>
        <dbReference type="EMBL" id="MDN4471600.1"/>
    </source>
</evidence>
<keyword evidence="1" id="KW-0472">Membrane</keyword>
<keyword evidence="1" id="KW-1133">Transmembrane helix</keyword>
<organism evidence="2 3">
    <name type="scientific">Demequina zhanjiangensis</name>
    <dbReference type="NCBI Taxonomy" id="3051659"/>
    <lineage>
        <taxon>Bacteria</taxon>
        <taxon>Bacillati</taxon>
        <taxon>Actinomycetota</taxon>
        <taxon>Actinomycetes</taxon>
        <taxon>Micrococcales</taxon>
        <taxon>Demequinaceae</taxon>
        <taxon>Demequina</taxon>
    </lineage>
</organism>
<dbReference type="EMBL" id="JAUHPV010000001">
    <property type="protein sequence ID" value="MDN4471600.1"/>
    <property type="molecule type" value="Genomic_DNA"/>
</dbReference>
<gene>
    <name evidence="2" type="ORF">QQX04_01175</name>
</gene>
<proteinExistence type="predicted"/>